<evidence type="ECO:0000313" key="3">
    <source>
        <dbReference type="Proteomes" id="UP001153709"/>
    </source>
</evidence>
<dbReference type="GO" id="GO:0005085">
    <property type="term" value="F:guanyl-nucleotide exchange factor activity"/>
    <property type="evidence" value="ECO:0007669"/>
    <property type="project" value="InterPro"/>
</dbReference>
<dbReference type="GO" id="GO:0007264">
    <property type="term" value="P:small GTPase-mediated signal transduction"/>
    <property type="evidence" value="ECO:0007669"/>
    <property type="project" value="InterPro"/>
</dbReference>
<reference evidence="2" key="1">
    <citation type="submission" date="2022-01" db="EMBL/GenBank/DDBJ databases">
        <authorList>
            <person name="King R."/>
        </authorList>
    </citation>
    <scope>NUCLEOTIDE SEQUENCE</scope>
</reference>
<sequence length="313" mass="34064">MSIPQTKPGAGPGIILVTGHKGSSHINSQTLERPDRQPRTVIVQGSHTLGKVKKVKPSQRNSAGNIDYDNISTEADEPPMFRSRSKTVGDTVDPPKRSDHHHHDRIEAGIKSEGEEDSQTGTIKPKSGLGKTPNHLTLSTTSTLSAGSTGSQARLIQSSHAPENFHPMHTEELGKQHVQTVKAEVHIVKTRSPQRQISDTKKDTTKSGGIIKKDPSPNQSRKTTPNHSRKSSPNQSRKSSPNKKRSDSISPKNSRKSSPKTPRRSRDSSPKAENGYKSPKKIKSSLKQPTKSLSIETPTCVECYLSGKAEKPG</sequence>
<feature type="compositionally biased region" description="Basic and acidic residues" evidence="1">
    <location>
        <begin position="166"/>
        <end position="175"/>
    </location>
</feature>
<gene>
    <name evidence="2" type="ORF">DIABBA_LOCUS6286</name>
</gene>
<feature type="region of interest" description="Disordered" evidence="1">
    <location>
        <begin position="1"/>
        <end position="313"/>
    </location>
</feature>
<dbReference type="InterPro" id="IPR043537">
    <property type="entry name" value="Tiam1/Tiam2/Sif"/>
</dbReference>
<dbReference type="PANTHER" id="PTHR46001:SF3">
    <property type="entry name" value="PROTEIN STILL LIFE, ISOFORM SIF TYPE 1"/>
    <property type="match status" value="1"/>
</dbReference>
<name>A0A9N9XEG8_DIABA</name>
<feature type="compositionally biased region" description="Basic and acidic residues" evidence="1">
    <location>
        <begin position="198"/>
        <end position="215"/>
    </location>
</feature>
<feature type="compositionally biased region" description="Basic residues" evidence="1">
    <location>
        <begin position="253"/>
        <end position="263"/>
    </location>
</feature>
<feature type="compositionally biased region" description="Basic and acidic residues" evidence="1">
    <location>
        <begin position="104"/>
        <end position="113"/>
    </location>
</feature>
<feature type="compositionally biased region" description="Polar residues" evidence="1">
    <location>
        <begin position="216"/>
        <end position="239"/>
    </location>
</feature>
<dbReference type="PANTHER" id="PTHR46001">
    <property type="entry name" value="TIAM (MAMMALIAN TUMOR INVASION AND METASTASIS FACTOR) HOMOLOG"/>
    <property type="match status" value="1"/>
</dbReference>
<dbReference type="OrthoDB" id="8059989at2759"/>
<accession>A0A9N9XEG8</accession>
<dbReference type="EMBL" id="OU898279">
    <property type="protein sequence ID" value="CAG9832842.1"/>
    <property type="molecule type" value="Genomic_DNA"/>
</dbReference>
<organism evidence="2 3">
    <name type="scientific">Diabrotica balteata</name>
    <name type="common">Banded cucumber beetle</name>
    <dbReference type="NCBI Taxonomy" id="107213"/>
    <lineage>
        <taxon>Eukaryota</taxon>
        <taxon>Metazoa</taxon>
        <taxon>Ecdysozoa</taxon>
        <taxon>Arthropoda</taxon>
        <taxon>Hexapoda</taxon>
        <taxon>Insecta</taxon>
        <taxon>Pterygota</taxon>
        <taxon>Neoptera</taxon>
        <taxon>Endopterygota</taxon>
        <taxon>Coleoptera</taxon>
        <taxon>Polyphaga</taxon>
        <taxon>Cucujiformia</taxon>
        <taxon>Chrysomeloidea</taxon>
        <taxon>Chrysomelidae</taxon>
        <taxon>Galerucinae</taxon>
        <taxon>Diabroticina</taxon>
        <taxon>Diabroticites</taxon>
        <taxon>Diabrotica</taxon>
    </lineage>
</organism>
<feature type="compositionally biased region" description="Polar residues" evidence="1">
    <location>
        <begin position="152"/>
        <end position="161"/>
    </location>
</feature>
<protein>
    <submittedName>
        <fullName evidence="2">Uncharacterized protein</fullName>
    </submittedName>
</protein>
<feature type="compositionally biased region" description="Polar residues" evidence="1">
    <location>
        <begin position="285"/>
        <end position="297"/>
    </location>
</feature>
<dbReference type="AlphaFoldDB" id="A0A9N9XEG8"/>
<feature type="compositionally biased region" description="Low complexity" evidence="1">
    <location>
        <begin position="136"/>
        <end position="151"/>
    </location>
</feature>
<dbReference type="Proteomes" id="UP001153709">
    <property type="component" value="Chromosome 4"/>
</dbReference>
<proteinExistence type="predicted"/>
<evidence type="ECO:0000256" key="1">
    <source>
        <dbReference type="SAM" id="MobiDB-lite"/>
    </source>
</evidence>
<keyword evidence="3" id="KW-1185">Reference proteome</keyword>
<evidence type="ECO:0000313" key="2">
    <source>
        <dbReference type="EMBL" id="CAG9832842.1"/>
    </source>
</evidence>